<dbReference type="Proteomes" id="UP000676336">
    <property type="component" value="Unassembled WGS sequence"/>
</dbReference>
<dbReference type="Proteomes" id="UP000681720">
    <property type="component" value="Unassembled WGS sequence"/>
</dbReference>
<gene>
    <name evidence="2" type="ORF">GIL414_LOCUS49341</name>
    <name evidence="1" type="ORF">SMN809_LOCUS44325</name>
</gene>
<protein>
    <submittedName>
        <fullName evidence="2">Uncharacterized protein</fullName>
    </submittedName>
</protein>
<accession>A0A8S3BQY7</accession>
<organism evidence="2 3">
    <name type="scientific">Rotaria magnacalcarata</name>
    <dbReference type="NCBI Taxonomy" id="392030"/>
    <lineage>
        <taxon>Eukaryota</taxon>
        <taxon>Metazoa</taxon>
        <taxon>Spiralia</taxon>
        <taxon>Gnathifera</taxon>
        <taxon>Rotifera</taxon>
        <taxon>Eurotatoria</taxon>
        <taxon>Bdelloidea</taxon>
        <taxon>Philodinida</taxon>
        <taxon>Philodinidae</taxon>
        <taxon>Rotaria</taxon>
    </lineage>
</organism>
<reference evidence="2" key="1">
    <citation type="submission" date="2021-02" db="EMBL/GenBank/DDBJ databases">
        <authorList>
            <person name="Nowell W R."/>
        </authorList>
    </citation>
    <scope>NUCLEOTIDE SEQUENCE</scope>
</reference>
<evidence type="ECO:0000313" key="2">
    <source>
        <dbReference type="EMBL" id="CAF4849827.1"/>
    </source>
</evidence>
<evidence type="ECO:0000313" key="3">
    <source>
        <dbReference type="Proteomes" id="UP000681720"/>
    </source>
</evidence>
<proteinExistence type="predicted"/>
<comment type="caution">
    <text evidence="2">The sequence shown here is derived from an EMBL/GenBank/DDBJ whole genome shotgun (WGS) entry which is preliminary data.</text>
</comment>
<feature type="non-terminal residue" evidence="2">
    <location>
        <position position="1"/>
    </location>
</feature>
<sequence>ALHKAATCGNGGIKIHELSDQYVIDSIIAIEEGHDNLSDIG</sequence>
<dbReference type="EMBL" id="CAJOBJ010162037">
    <property type="protein sequence ID" value="CAF4849827.1"/>
    <property type="molecule type" value="Genomic_DNA"/>
</dbReference>
<name>A0A8S3BQY7_9BILA</name>
<evidence type="ECO:0000313" key="1">
    <source>
        <dbReference type="EMBL" id="CAF4732339.1"/>
    </source>
</evidence>
<dbReference type="EMBL" id="CAJOBI010132700">
    <property type="protein sequence ID" value="CAF4732339.1"/>
    <property type="molecule type" value="Genomic_DNA"/>
</dbReference>
<dbReference type="AlphaFoldDB" id="A0A8S3BQY7"/>